<accession>A0A1I6IAR4</accession>
<sequence length="101" mass="10794">MAFPIVSPPTLSQSQLINSLTEAEAGIAQCLADFLCNEFFPEVNEIEDITEQTELVNKILCAYSCKEKAMGTLIDALADLVLADKGISPCGDSSEGCKCDC</sequence>
<dbReference type="Proteomes" id="UP000199659">
    <property type="component" value="Unassembled WGS sequence"/>
</dbReference>
<dbReference type="OrthoDB" id="1955361at2"/>
<reference evidence="1 2" key="1">
    <citation type="submission" date="2016-10" db="EMBL/GenBank/DDBJ databases">
        <authorList>
            <person name="de Groot N.N."/>
        </authorList>
    </citation>
    <scope>NUCLEOTIDE SEQUENCE [LARGE SCALE GENOMIC DNA]</scope>
    <source>
        <strain evidence="1 2">743A</strain>
    </source>
</reference>
<evidence type="ECO:0000313" key="2">
    <source>
        <dbReference type="Proteomes" id="UP000199659"/>
    </source>
</evidence>
<organism evidence="1 2">
    <name type="scientific">Anaeromicropila populeti</name>
    <dbReference type="NCBI Taxonomy" id="37658"/>
    <lineage>
        <taxon>Bacteria</taxon>
        <taxon>Bacillati</taxon>
        <taxon>Bacillota</taxon>
        <taxon>Clostridia</taxon>
        <taxon>Lachnospirales</taxon>
        <taxon>Lachnospiraceae</taxon>
        <taxon>Anaeromicropila</taxon>
    </lineage>
</organism>
<dbReference type="RefSeq" id="WP_092559249.1">
    <property type="nucleotide sequence ID" value="NZ_FOYZ01000002.1"/>
</dbReference>
<gene>
    <name evidence="1" type="ORF">SAMN05661086_00634</name>
</gene>
<evidence type="ECO:0000313" key="1">
    <source>
        <dbReference type="EMBL" id="SFR63842.1"/>
    </source>
</evidence>
<name>A0A1I6IAR4_9FIRM</name>
<dbReference type="AlphaFoldDB" id="A0A1I6IAR4"/>
<keyword evidence="2" id="KW-1185">Reference proteome</keyword>
<protein>
    <submittedName>
        <fullName evidence="1">Uncharacterized protein</fullName>
    </submittedName>
</protein>
<proteinExistence type="predicted"/>
<dbReference type="STRING" id="37658.SAMN05661086_00634"/>
<dbReference type="EMBL" id="FOYZ01000002">
    <property type="protein sequence ID" value="SFR63842.1"/>
    <property type="molecule type" value="Genomic_DNA"/>
</dbReference>